<dbReference type="InterPro" id="IPR018253">
    <property type="entry name" value="DnaJ_domain_CS"/>
</dbReference>
<sequence length="297" mass="32062">MKDPYKVLGLERDASDSAIQKAYRKLAKLHHPDLNPGKPEAEAKFKEISAAYALLSDPEKRGRFDRGEIDAEGVEQAPRHFYRDFAEQAGSGKYQSGPSFSEEDLESLLRNVFGQRAHGGVPRRGADTHYTLSASFLDAAKGAVRRLTLPDGAALDVTIPAGLKDGQVLRLKGKGAPGTSGGSAGDALIEVSVASHRFFRREGNDIIVELPVTMQEAVAGAKVRAPTIDGPVNLTIAPHSSGGTRLRLKGRGIAGGHQYVELKIVVPTGEEPELEAFLATWQPRHPFDPRAGMEEIR</sequence>
<proteinExistence type="predicted"/>
<dbReference type="SMART" id="SM00271">
    <property type="entry name" value="DnaJ"/>
    <property type="match status" value="1"/>
</dbReference>
<dbReference type="Proteomes" id="UP000646365">
    <property type="component" value="Unassembled WGS sequence"/>
</dbReference>
<protein>
    <submittedName>
        <fullName evidence="3">Molecular chaperone DnaJ</fullName>
    </submittedName>
</protein>
<keyword evidence="1" id="KW-0143">Chaperone</keyword>
<dbReference type="PANTHER" id="PTHR43096">
    <property type="entry name" value="DNAJ HOMOLOG 1, MITOCHONDRIAL-RELATED"/>
    <property type="match status" value="1"/>
</dbReference>
<dbReference type="InterPro" id="IPR036869">
    <property type="entry name" value="J_dom_sf"/>
</dbReference>
<dbReference type="CDD" id="cd10747">
    <property type="entry name" value="DnaJ_C"/>
    <property type="match status" value="1"/>
</dbReference>
<dbReference type="GO" id="GO:0042026">
    <property type="term" value="P:protein refolding"/>
    <property type="evidence" value="ECO:0007669"/>
    <property type="project" value="TreeGrafter"/>
</dbReference>
<dbReference type="InterPro" id="IPR002939">
    <property type="entry name" value="DnaJ_C"/>
</dbReference>
<dbReference type="GO" id="GO:0051082">
    <property type="term" value="F:unfolded protein binding"/>
    <property type="evidence" value="ECO:0007669"/>
    <property type="project" value="InterPro"/>
</dbReference>
<keyword evidence="4" id="KW-1185">Reference proteome</keyword>
<gene>
    <name evidence="3" type="ORF">GCM10011611_18320</name>
</gene>
<evidence type="ECO:0000313" key="4">
    <source>
        <dbReference type="Proteomes" id="UP000646365"/>
    </source>
</evidence>
<reference evidence="3" key="1">
    <citation type="journal article" date="2014" name="Int. J. Syst. Evol. Microbiol.">
        <title>Complete genome sequence of Corynebacterium casei LMG S-19264T (=DSM 44701T), isolated from a smear-ripened cheese.</title>
        <authorList>
            <consortium name="US DOE Joint Genome Institute (JGI-PGF)"/>
            <person name="Walter F."/>
            <person name="Albersmeier A."/>
            <person name="Kalinowski J."/>
            <person name="Ruckert C."/>
        </authorList>
    </citation>
    <scope>NUCLEOTIDE SEQUENCE</scope>
    <source>
        <strain evidence="3">CGMCC 1.15725</strain>
    </source>
</reference>
<dbReference type="PANTHER" id="PTHR43096:SF52">
    <property type="entry name" value="DNAJ HOMOLOG 1, MITOCHONDRIAL-RELATED"/>
    <property type="match status" value="1"/>
</dbReference>
<dbReference type="Gene3D" id="1.10.287.110">
    <property type="entry name" value="DnaJ domain"/>
    <property type="match status" value="1"/>
</dbReference>
<dbReference type="PROSITE" id="PS50076">
    <property type="entry name" value="DNAJ_2"/>
    <property type="match status" value="1"/>
</dbReference>
<dbReference type="InterPro" id="IPR008971">
    <property type="entry name" value="HSP40/DnaJ_pept-bd"/>
</dbReference>
<dbReference type="RefSeq" id="WP_189044842.1">
    <property type="nucleotide sequence ID" value="NZ_BMJQ01000004.1"/>
</dbReference>
<dbReference type="CDD" id="cd06257">
    <property type="entry name" value="DnaJ"/>
    <property type="match status" value="1"/>
</dbReference>
<reference evidence="3" key="2">
    <citation type="submission" date="2020-09" db="EMBL/GenBank/DDBJ databases">
        <authorList>
            <person name="Sun Q."/>
            <person name="Zhou Y."/>
        </authorList>
    </citation>
    <scope>NUCLEOTIDE SEQUENCE</scope>
    <source>
        <strain evidence="3">CGMCC 1.15725</strain>
    </source>
</reference>
<dbReference type="Gene3D" id="2.60.260.20">
    <property type="entry name" value="Urease metallochaperone UreE, N-terminal domain"/>
    <property type="match status" value="2"/>
</dbReference>
<dbReference type="InterPro" id="IPR001623">
    <property type="entry name" value="DnaJ_domain"/>
</dbReference>
<dbReference type="AlphaFoldDB" id="A0A8J3E2R0"/>
<dbReference type="Pfam" id="PF01556">
    <property type="entry name" value="DnaJ_C"/>
    <property type="match status" value="1"/>
</dbReference>
<comment type="caution">
    <text evidence="3">The sequence shown here is derived from an EMBL/GenBank/DDBJ whole genome shotgun (WGS) entry which is preliminary data.</text>
</comment>
<dbReference type="PRINTS" id="PR00625">
    <property type="entry name" value="JDOMAIN"/>
</dbReference>
<dbReference type="EMBL" id="BMJQ01000004">
    <property type="protein sequence ID" value="GGF12968.1"/>
    <property type="molecule type" value="Genomic_DNA"/>
</dbReference>
<accession>A0A8J3E2R0</accession>
<evidence type="ECO:0000256" key="1">
    <source>
        <dbReference type="ARBA" id="ARBA00023186"/>
    </source>
</evidence>
<evidence type="ECO:0000313" key="3">
    <source>
        <dbReference type="EMBL" id="GGF12968.1"/>
    </source>
</evidence>
<organism evidence="3 4">
    <name type="scientific">Aliidongia dinghuensis</name>
    <dbReference type="NCBI Taxonomy" id="1867774"/>
    <lineage>
        <taxon>Bacteria</taxon>
        <taxon>Pseudomonadati</taxon>
        <taxon>Pseudomonadota</taxon>
        <taxon>Alphaproteobacteria</taxon>
        <taxon>Rhodospirillales</taxon>
        <taxon>Dongiaceae</taxon>
        <taxon>Aliidongia</taxon>
    </lineage>
</organism>
<evidence type="ECO:0000259" key="2">
    <source>
        <dbReference type="PROSITE" id="PS50076"/>
    </source>
</evidence>
<dbReference type="GO" id="GO:0005737">
    <property type="term" value="C:cytoplasm"/>
    <property type="evidence" value="ECO:0007669"/>
    <property type="project" value="TreeGrafter"/>
</dbReference>
<dbReference type="Pfam" id="PF00226">
    <property type="entry name" value="DnaJ"/>
    <property type="match status" value="1"/>
</dbReference>
<dbReference type="SUPFAM" id="SSF49493">
    <property type="entry name" value="HSP40/DnaJ peptide-binding domain"/>
    <property type="match status" value="2"/>
</dbReference>
<feature type="domain" description="J" evidence="2">
    <location>
        <begin position="3"/>
        <end position="68"/>
    </location>
</feature>
<dbReference type="PROSITE" id="PS00636">
    <property type="entry name" value="DNAJ_1"/>
    <property type="match status" value="1"/>
</dbReference>
<dbReference type="SUPFAM" id="SSF46565">
    <property type="entry name" value="Chaperone J-domain"/>
    <property type="match status" value="1"/>
</dbReference>
<name>A0A8J3E2R0_9PROT</name>